<evidence type="ECO:0000313" key="2">
    <source>
        <dbReference type="Proteomes" id="UP000054560"/>
    </source>
</evidence>
<evidence type="ECO:0000313" key="1">
    <source>
        <dbReference type="EMBL" id="KNC71878.1"/>
    </source>
</evidence>
<organism evidence="1 2">
    <name type="scientific">Sphaeroforma arctica JP610</name>
    <dbReference type="NCBI Taxonomy" id="667725"/>
    <lineage>
        <taxon>Eukaryota</taxon>
        <taxon>Ichthyosporea</taxon>
        <taxon>Ichthyophonida</taxon>
        <taxon>Sphaeroforma</taxon>
    </lineage>
</organism>
<proteinExistence type="predicted"/>
<reference evidence="1 2" key="1">
    <citation type="submission" date="2011-02" db="EMBL/GenBank/DDBJ databases">
        <title>The Genome Sequence of Sphaeroforma arctica JP610.</title>
        <authorList>
            <consortium name="The Broad Institute Genome Sequencing Platform"/>
            <person name="Russ C."/>
            <person name="Cuomo C."/>
            <person name="Young S.K."/>
            <person name="Zeng Q."/>
            <person name="Gargeya S."/>
            <person name="Alvarado L."/>
            <person name="Berlin A."/>
            <person name="Chapman S.B."/>
            <person name="Chen Z."/>
            <person name="Freedman E."/>
            <person name="Gellesch M."/>
            <person name="Goldberg J."/>
            <person name="Griggs A."/>
            <person name="Gujja S."/>
            <person name="Heilman E."/>
            <person name="Heiman D."/>
            <person name="Howarth C."/>
            <person name="Mehta T."/>
            <person name="Neiman D."/>
            <person name="Pearson M."/>
            <person name="Roberts A."/>
            <person name="Saif S."/>
            <person name="Shea T."/>
            <person name="Shenoy N."/>
            <person name="Sisk P."/>
            <person name="Stolte C."/>
            <person name="Sykes S."/>
            <person name="White J."/>
            <person name="Yandava C."/>
            <person name="Burger G."/>
            <person name="Gray M.W."/>
            <person name="Holland P.W.H."/>
            <person name="King N."/>
            <person name="Lang F.B.F."/>
            <person name="Roger A.J."/>
            <person name="Ruiz-Trillo I."/>
            <person name="Haas B."/>
            <person name="Nusbaum C."/>
            <person name="Birren B."/>
        </authorList>
    </citation>
    <scope>NUCLEOTIDE SEQUENCE [LARGE SCALE GENOMIC DNA]</scope>
    <source>
        <strain evidence="1 2">JP610</strain>
    </source>
</reference>
<dbReference type="Proteomes" id="UP000054560">
    <property type="component" value="Unassembled WGS sequence"/>
</dbReference>
<accession>A0A0L0F6U8</accession>
<dbReference type="EMBL" id="KQ247956">
    <property type="protein sequence ID" value="KNC71878.1"/>
    <property type="molecule type" value="Genomic_DNA"/>
</dbReference>
<keyword evidence="2" id="KW-1185">Reference proteome</keyword>
<feature type="non-terminal residue" evidence="1">
    <location>
        <position position="62"/>
    </location>
</feature>
<sequence length="62" mass="6380">GVQGLCYGCGVGVVGLFAKPLSGLVDMGSNLVAAVALTFDPNLYGGPQAMRVRVPRFTPVDQ</sequence>
<feature type="non-terminal residue" evidence="1">
    <location>
        <position position="1"/>
    </location>
</feature>
<name>A0A0L0F6U8_9EUKA</name>
<gene>
    <name evidence="1" type="ORF">SARC_15576</name>
</gene>
<dbReference type="RefSeq" id="XP_014145780.1">
    <property type="nucleotide sequence ID" value="XM_014290305.1"/>
</dbReference>
<protein>
    <submittedName>
        <fullName evidence="1">Uncharacterized protein</fullName>
    </submittedName>
</protein>
<dbReference type="GeneID" id="25916080"/>
<dbReference type="AlphaFoldDB" id="A0A0L0F6U8"/>